<evidence type="ECO:0000259" key="3">
    <source>
        <dbReference type="Pfam" id="PF13600"/>
    </source>
</evidence>
<dbReference type="AlphaFoldDB" id="A0A9P7G0C6"/>
<proteinExistence type="predicted"/>
<feature type="region of interest" description="Disordered" evidence="1">
    <location>
        <begin position="314"/>
        <end position="337"/>
    </location>
</feature>
<organism evidence="4 5">
    <name type="scientific">Asterophora parasitica</name>
    <dbReference type="NCBI Taxonomy" id="117018"/>
    <lineage>
        <taxon>Eukaryota</taxon>
        <taxon>Fungi</taxon>
        <taxon>Dikarya</taxon>
        <taxon>Basidiomycota</taxon>
        <taxon>Agaricomycotina</taxon>
        <taxon>Agaricomycetes</taxon>
        <taxon>Agaricomycetidae</taxon>
        <taxon>Agaricales</taxon>
        <taxon>Tricholomatineae</taxon>
        <taxon>Lyophyllaceae</taxon>
        <taxon>Asterophora</taxon>
    </lineage>
</organism>
<evidence type="ECO:0000259" key="2">
    <source>
        <dbReference type="Pfam" id="PF13598"/>
    </source>
</evidence>
<evidence type="ECO:0000313" key="5">
    <source>
        <dbReference type="Proteomes" id="UP000775547"/>
    </source>
</evidence>
<keyword evidence="5" id="KW-1185">Reference proteome</keyword>
<protein>
    <recommendedName>
        <fullName evidence="6">Mucoidy inhibitor A</fullName>
    </recommendedName>
</protein>
<dbReference type="NCBIfam" id="TIGR02231">
    <property type="entry name" value="mucoidy inhibitor MuiA family protein"/>
    <property type="match status" value="1"/>
</dbReference>
<gene>
    <name evidence="4" type="ORF">DXG03_004253</name>
</gene>
<dbReference type="Proteomes" id="UP000775547">
    <property type="component" value="Unassembled WGS sequence"/>
</dbReference>
<evidence type="ECO:0000313" key="4">
    <source>
        <dbReference type="EMBL" id="KAG5641777.1"/>
    </source>
</evidence>
<sequence>MSAPHLLAISAPDYAIKSVTIFKSSKAEIVRHFKLNLKAGQTKLQVNALPSSIDTHSVRVSGLGSTRLHDVVCTVIREDYASHVSESIRLLSVKKADLESEKRMLEEQSHLLVNYAKTLTGEHMPPTQMSTFLETFMAQGRKNLRAVTEVSEKIILVNRQIEKEVEKHALQKGDALGEATIILGADDANTLDLKLTYIVSNVSWTPSYELHATSSSGKPSSSVALHYRARITQSTGEDWTGTAVTLSTLSTVSSSSFLSDNMGVPKLGSIRLVPKPLFSTTSAKSAFETKSAFQQQPRTSLFGPNRPSFTFGCGGLSFQTQQQQSQQQQPQPQTGLFGAAQTSLPTFPAFGAQPPAPAAPPPTAAFGASNLASEPFEEIHFPTDSNSIPEPESEVVATEPTTFVQETPVALSFKITGATTIPSDGIEHQVSVAVLDFETKCEVTNSSEYRLLAGLVSVILDDSYVSMTSINVDVAPTDTFSCTLGPDPATRLTYARTARTLPSPLSGSFLEAIRTTAHTTKVTLHNGHGWAIPEVIVRDAVPVPDSGATGGNKVKVVLRKPEGLAEAKDGEEVHLKTQSEGEAAGKAEDVGKGKDDIEKGKGVRVAWMKLVDGKGGEKEGKFEWRAPVRPGDKVILETVWEVNSPADSTWVENVQT</sequence>
<dbReference type="PANTHER" id="PTHR31005">
    <property type="entry name" value="DUF4139 DOMAIN-CONTAINING PROTEIN"/>
    <property type="match status" value="1"/>
</dbReference>
<dbReference type="InterPro" id="IPR011935">
    <property type="entry name" value="CHP02231"/>
</dbReference>
<name>A0A9P7G0C6_9AGAR</name>
<reference evidence="4" key="2">
    <citation type="submission" date="2021-10" db="EMBL/GenBank/DDBJ databases">
        <title>Phylogenomics reveals ancestral predisposition of the termite-cultivated fungus Termitomyces towards a domesticated lifestyle.</title>
        <authorList>
            <person name="Auxier B."/>
            <person name="Grum-Grzhimaylo A."/>
            <person name="Cardenas M.E."/>
            <person name="Lodge J.D."/>
            <person name="Laessoe T."/>
            <person name="Pedersen O."/>
            <person name="Smith M.E."/>
            <person name="Kuyper T.W."/>
            <person name="Franco-Molano E.A."/>
            <person name="Baroni T.J."/>
            <person name="Aanen D.K."/>
        </authorList>
    </citation>
    <scope>NUCLEOTIDE SEQUENCE</scope>
    <source>
        <strain evidence="4">AP01</strain>
        <tissue evidence="4">Mycelium</tissue>
    </source>
</reference>
<dbReference type="Pfam" id="PF13600">
    <property type="entry name" value="DUF4140"/>
    <property type="match status" value="1"/>
</dbReference>
<comment type="caution">
    <text evidence="4">The sequence shown here is derived from an EMBL/GenBank/DDBJ whole genome shotgun (WGS) entry which is preliminary data.</text>
</comment>
<dbReference type="OrthoDB" id="10068793at2759"/>
<reference evidence="4" key="1">
    <citation type="submission" date="2020-07" db="EMBL/GenBank/DDBJ databases">
        <authorList>
            <person name="Nieuwenhuis M."/>
            <person name="Van De Peppel L.J.J."/>
        </authorList>
    </citation>
    <scope>NUCLEOTIDE SEQUENCE</scope>
    <source>
        <strain evidence="4">AP01</strain>
        <tissue evidence="4">Mycelium</tissue>
    </source>
</reference>
<feature type="compositionally biased region" description="Low complexity" evidence="1">
    <location>
        <begin position="316"/>
        <end position="337"/>
    </location>
</feature>
<dbReference type="EMBL" id="JABCKV010000250">
    <property type="protein sequence ID" value="KAG5641777.1"/>
    <property type="molecule type" value="Genomic_DNA"/>
</dbReference>
<evidence type="ECO:0000256" key="1">
    <source>
        <dbReference type="SAM" id="MobiDB-lite"/>
    </source>
</evidence>
<dbReference type="Pfam" id="PF13598">
    <property type="entry name" value="DUF4139"/>
    <property type="match status" value="1"/>
</dbReference>
<accession>A0A9P7G0C6</accession>
<feature type="domain" description="DUF4140" evidence="3">
    <location>
        <begin position="19"/>
        <end position="111"/>
    </location>
</feature>
<dbReference type="InterPro" id="IPR037291">
    <property type="entry name" value="DUF4139"/>
</dbReference>
<feature type="domain" description="DUF4139" evidence="2">
    <location>
        <begin position="193"/>
        <end position="645"/>
    </location>
</feature>
<dbReference type="PANTHER" id="PTHR31005:SF8">
    <property type="entry name" value="DUF4139 DOMAIN-CONTAINING PROTEIN"/>
    <property type="match status" value="1"/>
</dbReference>
<evidence type="ECO:0008006" key="6">
    <source>
        <dbReference type="Google" id="ProtNLM"/>
    </source>
</evidence>
<dbReference type="InterPro" id="IPR025554">
    <property type="entry name" value="DUF4140"/>
</dbReference>